<reference evidence="1 2" key="1">
    <citation type="journal article" date="2024" name="J Genomics">
        <title>Draft genome sequencing and assembly of Favolaschia claudopus CIRM-BRFM 2984 isolated from oak limbs.</title>
        <authorList>
            <person name="Navarro D."/>
            <person name="Drula E."/>
            <person name="Chaduli D."/>
            <person name="Cazenave R."/>
            <person name="Ahrendt S."/>
            <person name="Wang J."/>
            <person name="Lipzen A."/>
            <person name="Daum C."/>
            <person name="Barry K."/>
            <person name="Grigoriev I.V."/>
            <person name="Favel A."/>
            <person name="Rosso M.N."/>
            <person name="Martin F."/>
        </authorList>
    </citation>
    <scope>NUCLEOTIDE SEQUENCE [LARGE SCALE GENOMIC DNA]</scope>
    <source>
        <strain evidence="1 2">CIRM-BRFM 2984</strain>
    </source>
</reference>
<evidence type="ECO:0008006" key="3">
    <source>
        <dbReference type="Google" id="ProtNLM"/>
    </source>
</evidence>
<dbReference type="Proteomes" id="UP001362999">
    <property type="component" value="Unassembled WGS sequence"/>
</dbReference>
<dbReference type="EMBL" id="JAWWNJ010000046">
    <property type="protein sequence ID" value="KAK7018246.1"/>
    <property type="molecule type" value="Genomic_DNA"/>
</dbReference>
<accession>A0AAW0AZS3</accession>
<evidence type="ECO:0000313" key="1">
    <source>
        <dbReference type="EMBL" id="KAK7018246.1"/>
    </source>
</evidence>
<dbReference type="AlphaFoldDB" id="A0AAW0AZS3"/>
<gene>
    <name evidence="1" type="ORF">R3P38DRAFT_2784085</name>
</gene>
<evidence type="ECO:0000313" key="2">
    <source>
        <dbReference type="Proteomes" id="UP001362999"/>
    </source>
</evidence>
<keyword evidence="2" id="KW-1185">Reference proteome</keyword>
<comment type="caution">
    <text evidence="1">The sequence shown here is derived from an EMBL/GenBank/DDBJ whole genome shotgun (WGS) entry which is preliminary data.</text>
</comment>
<name>A0AAW0AZS3_9AGAR</name>
<proteinExistence type="predicted"/>
<sequence length="170" mass="18964">MSVTRQPPQTRKSIMQWLPNEVLTLVTHHATTRDLASLCRTARLMCNLAIPTLYRNVALCNAAQLEKFVRTMSLSPESTASLPLSSYVRQLKMRNGQSPEEMIKGLSLQLISAADFVLGRLFNLEKLELLLLISNRRNIAMLQQMGAITSILGNDSFPSVEGRRPSLLLA</sequence>
<organism evidence="1 2">
    <name type="scientific">Favolaschia claudopus</name>
    <dbReference type="NCBI Taxonomy" id="2862362"/>
    <lineage>
        <taxon>Eukaryota</taxon>
        <taxon>Fungi</taxon>
        <taxon>Dikarya</taxon>
        <taxon>Basidiomycota</taxon>
        <taxon>Agaricomycotina</taxon>
        <taxon>Agaricomycetes</taxon>
        <taxon>Agaricomycetidae</taxon>
        <taxon>Agaricales</taxon>
        <taxon>Marasmiineae</taxon>
        <taxon>Mycenaceae</taxon>
        <taxon>Favolaschia</taxon>
    </lineage>
</organism>
<protein>
    <recommendedName>
        <fullName evidence="3">F-box domain-containing protein</fullName>
    </recommendedName>
</protein>